<dbReference type="GO" id="GO:0018104">
    <property type="term" value="P:peptidoglycan-protein cross-linking"/>
    <property type="evidence" value="ECO:0007669"/>
    <property type="project" value="TreeGrafter"/>
</dbReference>
<evidence type="ECO:0000256" key="5">
    <source>
        <dbReference type="ARBA" id="ARBA00023316"/>
    </source>
</evidence>
<feature type="active site" description="Proton donor/acceptor" evidence="6">
    <location>
        <position position="156"/>
    </location>
</feature>
<dbReference type="CDD" id="cd16913">
    <property type="entry name" value="YkuD_like"/>
    <property type="match status" value="1"/>
</dbReference>
<keyword evidence="3 6" id="KW-0133">Cell shape</keyword>
<dbReference type="InterPro" id="IPR038063">
    <property type="entry name" value="Transpep_catalytic_dom"/>
</dbReference>
<evidence type="ECO:0000256" key="4">
    <source>
        <dbReference type="ARBA" id="ARBA00022984"/>
    </source>
</evidence>
<dbReference type="GO" id="GO:0008360">
    <property type="term" value="P:regulation of cell shape"/>
    <property type="evidence" value="ECO:0007669"/>
    <property type="project" value="UniProtKB-UniRule"/>
</dbReference>
<evidence type="ECO:0000256" key="3">
    <source>
        <dbReference type="ARBA" id="ARBA00022960"/>
    </source>
</evidence>
<comment type="pathway">
    <text evidence="1 6">Cell wall biogenesis; peptidoglycan biosynthesis.</text>
</comment>
<dbReference type="UniPathway" id="UPA00219"/>
<feature type="active site" description="Nucleophile" evidence="6">
    <location>
        <position position="183"/>
    </location>
</feature>
<keyword evidence="9" id="KW-1185">Reference proteome</keyword>
<dbReference type="InterPro" id="IPR050979">
    <property type="entry name" value="LD-transpeptidase"/>
</dbReference>
<organism evidence="8 9">
    <name type="scientific">Lactiplantibacillus xiangfangensis</name>
    <dbReference type="NCBI Taxonomy" id="942150"/>
    <lineage>
        <taxon>Bacteria</taxon>
        <taxon>Bacillati</taxon>
        <taxon>Bacillota</taxon>
        <taxon>Bacilli</taxon>
        <taxon>Lactobacillales</taxon>
        <taxon>Lactobacillaceae</taxon>
        <taxon>Lactiplantibacillus</taxon>
    </lineage>
</organism>
<feature type="domain" description="L,D-TPase catalytic" evidence="7">
    <location>
        <begin position="81"/>
        <end position="207"/>
    </location>
</feature>
<keyword evidence="4 6" id="KW-0573">Peptidoglycan synthesis</keyword>
<sequence>MINGGFYNMLRPKKLAILLGIILIAGLLISLPIMTHHRSAAAKNITTTKKVTKPSVMRSPINWHKSSEKVAYPDVSKYPHMWIHVSLKKQRLYLMTDKRVLYTMYVSTGRTTKNTKTPRGTYHVQAERGKYFYSASVNEGAYYWVSWLNHGEYLFHSTPVDTQGHFIKSDAADLGKRPSSHGCVHLSIADSKWVYKNIRYGTKVVID</sequence>
<dbReference type="PROSITE" id="PS52029">
    <property type="entry name" value="LD_TPASE"/>
    <property type="match status" value="1"/>
</dbReference>
<dbReference type="InterPro" id="IPR005490">
    <property type="entry name" value="LD_TPept_cat_dom"/>
</dbReference>
<evidence type="ECO:0000259" key="7">
    <source>
        <dbReference type="PROSITE" id="PS52029"/>
    </source>
</evidence>
<dbReference type="Gene3D" id="2.40.440.10">
    <property type="entry name" value="L,D-transpeptidase catalytic domain-like"/>
    <property type="match status" value="1"/>
</dbReference>
<dbReference type="STRING" id="942150.IV64_GL000455"/>
<dbReference type="GO" id="GO:0016740">
    <property type="term" value="F:transferase activity"/>
    <property type="evidence" value="ECO:0007669"/>
    <property type="project" value="UniProtKB-KW"/>
</dbReference>
<evidence type="ECO:0000313" key="8">
    <source>
        <dbReference type="EMBL" id="KRO08372.1"/>
    </source>
</evidence>
<evidence type="ECO:0000256" key="6">
    <source>
        <dbReference type="PROSITE-ProRule" id="PRU01373"/>
    </source>
</evidence>
<evidence type="ECO:0000256" key="2">
    <source>
        <dbReference type="ARBA" id="ARBA00022679"/>
    </source>
</evidence>
<reference evidence="8 9" key="1">
    <citation type="journal article" date="2015" name="Genome Announc.">
        <title>Expanding the biotechnology potential of lactobacilli through comparative genomics of 213 strains and associated genera.</title>
        <authorList>
            <person name="Sun Z."/>
            <person name="Harris H.M."/>
            <person name="McCann A."/>
            <person name="Guo C."/>
            <person name="Argimon S."/>
            <person name="Zhang W."/>
            <person name="Yang X."/>
            <person name="Jeffery I.B."/>
            <person name="Cooney J.C."/>
            <person name="Kagawa T.F."/>
            <person name="Liu W."/>
            <person name="Song Y."/>
            <person name="Salvetti E."/>
            <person name="Wrobel A."/>
            <person name="Rasinkangas P."/>
            <person name="Parkhill J."/>
            <person name="Rea M.C."/>
            <person name="O'Sullivan O."/>
            <person name="Ritari J."/>
            <person name="Douillard F.P."/>
            <person name="Paul Ross R."/>
            <person name="Yang R."/>
            <person name="Briner A.E."/>
            <person name="Felis G.E."/>
            <person name="de Vos W.M."/>
            <person name="Barrangou R."/>
            <person name="Klaenhammer T.R."/>
            <person name="Caufield P.W."/>
            <person name="Cui Y."/>
            <person name="Zhang H."/>
            <person name="O'Toole P.W."/>
        </authorList>
    </citation>
    <scope>NUCLEOTIDE SEQUENCE [LARGE SCALE GENOMIC DNA]</scope>
    <source>
        <strain evidence="8 9">LMG 26013</strain>
    </source>
</reference>
<dbReference type="GO" id="GO:0005576">
    <property type="term" value="C:extracellular region"/>
    <property type="evidence" value="ECO:0007669"/>
    <property type="project" value="TreeGrafter"/>
</dbReference>
<accession>A0A0R2M279</accession>
<dbReference type="GO" id="GO:0071555">
    <property type="term" value="P:cell wall organization"/>
    <property type="evidence" value="ECO:0007669"/>
    <property type="project" value="UniProtKB-UniRule"/>
</dbReference>
<dbReference type="PANTHER" id="PTHR30582">
    <property type="entry name" value="L,D-TRANSPEPTIDASE"/>
    <property type="match status" value="1"/>
</dbReference>
<gene>
    <name evidence="8" type="ORF">IV64_GL000455</name>
</gene>
<protein>
    <recommendedName>
        <fullName evidence="7">L,D-TPase catalytic domain-containing protein</fullName>
    </recommendedName>
</protein>
<dbReference type="Pfam" id="PF03734">
    <property type="entry name" value="YkuD"/>
    <property type="match status" value="1"/>
</dbReference>
<dbReference type="PANTHER" id="PTHR30582:SF2">
    <property type="entry name" value="L,D-TRANSPEPTIDASE YCIB-RELATED"/>
    <property type="match status" value="1"/>
</dbReference>
<dbReference type="SUPFAM" id="SSF141523">
    <property type="entry name" value="L,D-transpeptidase catalytic domain-like"/>
    <property type="match status" value="1"/>
</dbReference>
<dbReference type="GO" id="GO:0071972">
    <property type="term" value="F:peptidoglycan L,D-transpeptidase activity"/>
    <property type="evidence" value="ECO:0007669"/>
    <property type="project" value="TreeGrafter"/>
</dbReference>
<evidence type="ECO:0000256" key="1">
    <source>
        <dbReference type="ARBA" id="ARBA00004752"/>
    </source>
</evidence>
<name>A0A0R2M279_9LACO</name>
<evidence type="ECO:0000313" key="9">
    <source>
        <dbReference type="Proteomes" id="UP000051783"/>
    </source>
</evidence>
<keyword evidence="5 6" id="KW-0961">Cell wall biogenesis/degradation</keyword>
<dbReference type="Proteomes" id="UP000051783">
    <property type="component" value="Unassembled WGS sequence"/>
</dbReference>
<dbReference type="EMBL" id="JQCL01000080">
    <property type="protein sequence ID" value="KRO08372.1"/>
    <property type="molecule type" value="Genomic_DNA"/>
</dbReference>
<proteinExistence type="predicted"/>
<dbReference type="PATRIC" id="fig|942150.3.peg.467"/>
<comment type="caution">
    <text evidence="8">The sequence shown here is derived from an EMBL/GenBank/DDBJ whole genome shotgun (WGS) entry which is preliminary data.</text>
</comment>
<dbReference type="AlphaFoldDB" id="A0A0R2M279"/>
<keyword evidence="2" id="KW-0808">Transferase</keyword>